<protein>
    <submittedName>
        <fullName evidence="2">Uncharacterized protein</fullName>
    </submittedName>
</protein>
<dbReference type="EMBL" id="CP060695">
    <property type="protein sequence ID" value="QNM84566.1"/>
    <property type="molecule type" value="Genomic_DNA"/>
</dbReference>
<evidence type="ECO:0000313" key="2">
    <source>
        <dbReference type="EMBL" id="QNM84566.1"/>
    </source>
</evidence>
<name>A0A7G9L7G7_9FLAO</name>
<accession>A0A7G9L7G7</accession>
<sequence>MATTLFEDKISEYLGIAQKTSHGYYISNGVYHQNLEKVDVNAFIIAVKTAIMMFKVAFYNKENLITEKDKLYSQEGFWNNLKRQQDRFEGIEKYQLDLEANNNNVKEIIYEVSKNNQQVKAQLKKAVEGSLTMLPMLFFRILEKEDKVLFFNDLQSQLIDVYNSYNDAIVDVDFNLAIEIPNNEEILSWFTAKETAAAEKKQQKEQKLIDDKALIEEEKNKAINQANNQIAEAQAAAKKAQEDALKLMAEMQKKYGLN</sequence>
<evidence type="ECO:0000256" key="1">
    <source>
        <dbReference type="SAM" id="Coils"/>
    </source>
</evidence>
<gene>
    <name evidence="2" type="ORF">H9W90_10195</name>
</gene>
<reference evidence="2 3" key="1">
    <citation type="submission" date="2020-08" db="EMBL/GenBank/DDBJ databases">
        <title>Polaribacter sp. L12M9 isolated from gut of the Korean scallop.</title>
        <authorList>
            <person name="Jeong Y.S."/>
        </authorList>
    </citation>
    <scope>NUCLEOTIDE SEQUENCE [LARGE SCALE GENOMIC DNA]</scope>
    <source>
        <strain evidence="2 3">L12M9</strain>
    </source>
</reference>
<dbReference type="Proteomes" id="UP000515808">
    <property type="component" value="Chromosome"/>
</dbReference>
<proteinExistence type="predicted"/>
<keyword evidence="1" id="KW-0175">Coiled coil</keyword>
<dbReference type="RefSeq" id="WP_187481496.1">
    <property type="nucleotide sequence ID" value="NZ_CP060695.1"/>
</dbReference>
<evidence type="ECO:0000313" key="3">
    <source>
        <dbReference type="Proteomes" id="UP000515808"/>
    </source>
</evidence>
<dbReference type="AlphaFoldDB" id="A0A7G9L7G7"/>
<organism evidence="2 3">
    <name type="scientific">Polaribacter pectinis</name>
    <dbReference type="NCBI Taxonomy" id="2738844"/>
    <lineage>
        <taxon>Bacteria</taxon>
        <taxon>Pseudomonadati</taxon>
        <taxon>Bacteroidota</taxon>
        <taxon>Flavobacteriia</taxon>
        <taxon>Flavobacteriales</taxon>
        <taxon>Flavobacteriaceae</taxon>
    </lineage>
</organism>
<feature type="coiled-coil region" evidence="1">
    <location>
        <begin position="198"/>
        <end position="250"/>
    </location>
</feature>
<keyword evidence="3" id="KW-1185">Reference proteome</keyword>
<dbReference type="KEGG" id="ppec:H9W90_10195"/>